<keyword evidence="1" id="KW-0732">Signal</keyword>
<gene>
    <name evidence="2" type="ORF">RDB_LOCUS101722</name>
</gene>
<sequence>MIFARIELAAFALLPSFVLASGSDVMIGFERRGAKGVVLTLFVATSKLDELLSEAGTQPITDLDQAQQLISSCKDISISVAAGMNTFSPGSGTRPINPDGNKISLVELGEDYGAYQKNLVVCILRVKDTRHVKVDDMIQEMALHVNMTQDDMERLSPEVANMTTILNANKTTQDAMATIIGTMLGSVDSQ</sequence>
<feature type="chain" id="PRO_5034363757" evidence="1">
    <location>
        <begin position="21"/>
        <end position="190"/>
    </location>
</feature>
<evidence type="ECO:0000313" key="2">
    <source>
        <dbReference type="EMBL" id="CAE6506184.1"/>
    </source>
</evidence>
<proteinExistence type="predicted"/>
<feature type="signal peptide" evidence="1">
    <location>
        <begin position="1"/>
        <end position="20"/>
    </location>
</feature>
<evidence type="ECO:0000313" key="3">
    <source>
        <dbReference type="Proteomes" id="UP000663850"/>
    </source>
</evidence>
<dbReference type="Proteomes" id="UP000663850">
    <property type="component" value="Unassembled WGS sequence"/>
</dbReference>
<organism evidence="2 3">
    <name type="scientific">Rhizoctonia solani</name>
    <dbReference type="NCBI Taxonomy" id="456999"/>
    <lineage>
        <taxon>Eukaryota</taxon>
        <taxon>Fungi</taxon>
        <taxon>Dikarya</taxon>
        <taxon>Basidiomycota</taxon>
        <taxon>Agaricomycotina</taxon>
        <taxon>Agaricomycetes</taxon>
        <taxon>Cantharellales</taxon>
        <taxon>Ceratobasidiaceae</taxon>
        <taxon>Rhizoctonia</taxon>
    </lineage>
</organism>
<reference evidence="2" key="1">
    <citation type="submission" date="2021-01" db="EMBL/GenBank/DDBJ databases">
        <authorList>
            <person name="Kaushik A."/>
        </authorList>
    </citation>
    <scope>NUCLEOTIDE SEQUENCE</scope>
    <source>
        <strain evidence="2">Type strain: AG8-Rh-89/</strain>
    </source>
</reference>
<evidence type="ECO:0000256" key="1">
    <source>
        <dbReference type="SAM" id="SignalP"/>
    </source>
</evidence>
<name>A0A8H3H8H8_9AGAM</name>
<dbReference type="AlphaFoldDB" id="A0A8H3H8H8"/>
<dbReference type="EMBL" id="CAJMWZ010005423">
    <property type="protein sequence ID" value="CAE6506184.1"/>
    <property type="molecule type" value="Genomic_DNA"/>
</dbReference>
<comment type="caution">
    <text evidence="2">The sequence shown here is derived from an EMBL/GenBank/DDBJ whole genome shotgun (WGS) entry which is preliminary data.</text>
</comment>
<accession>A0A8H3H8H8</accession>
<protein>
    <submittedName>
        <fullName evidence="2">Uncharacterized protein</fullName>
    </submittedName>
</protein>